<dbReference type="Gene3D" id="3.40.50.300">
    <property type="entry name" value="P-loop containing nucleotide triphosphate hydrolases"/>
    <property type="match status" value="1"/>
</dbReference>
<evidence type="ECO:0000256" key="9">
    <source>
        <dbReference type="ARBA" id="ARBA00022741"/>
    </source>
</evidence>
<name>A0A1I7BM74_9FLAO</name>
<evidence type="ECO:0000256" key="3">
    <source>
        <dbReference type="ARBA" id="ARBA00008883"/>
    </source>
</evidence>
<proteinExistence type="inferred from homology"/>
<organism evidence="20 21">
    <name type="scientific">Lishizhenia tianjinensis</name>
    <dbReference type="NCBI Taxonomy" id="477690"/>
    <lineage>
        <taxon>Bacteria</taxon>
        <taxon>Pseudomonadati</taxon>
        <taxon>Bacteroidota</taxon>
        <taxon>Flavobacteriia</taxon>
        <taxon>Flavobacteriales</taxon>
        <taxon>Crocinitomicaceae</taxon>
        <taxon>Lishizhenia</taxon>
    </lineage>
</organism>
<evidence type="ECO:0000256" key="1">
    <source>
        <dbReference type="ARBA" id="ARBA00004429"/>
    </source>
</evidence>
<feature type="transmembrane region" description="Helical" evidence="17">
    <location>
        <begin position="496"/>
        <end position="514"/>
    </location>
</feature>
<dbReference type="FunFam" id="3.40.50.300:FF:000527">
    <property type="entry name" value="Tyrosine-protein kinase etk"/>
    <property type="match status" value="1"/>
</dbReference>
<evidence type="ECO:0000256" key="17">
    <source>
        <dbReference type="SAM" id="Phobius"/>
    </source>
</evidence>
<reference evidence="20 21" key="1">
    <citation type="submission" date="2016-10" db="EMBL/GenBank/DDBJ databases">
        <authorList>
            <person name="de Groot N.N."/>
        </authorList>
    </citation>
    <scope>NUCLEOTIDE SEQUENCE [LARGE SCALE GENOMIC DNA]</scope>
    <source>
        <strain evidence="20 21">CGMCC 1.7005</strain>
    </source>
</reference>
<keyword evidence="16" id="KW-0175">Coiled coil</keyword>
<dbReference type="PANTHER" id="PTHR32309:SF13">
    <property type="entry name" value="FERRIC ENTEROBACTIN TRANSPORT PROTEIN FEPE"/>
    <property type="match status" value="1"/>
</dbReference>
<dbReference type="SUPFAM" id="SSF52540">
    <property type="entry name" value="P-loop containing nucleoside triphosphate hydrolases"/>
    <property type="match status" value="1"/>
</dbReference>
<dbReference type="Proteomes" id="UP000236454">
    <property type="component" value="Unassembled WGS sequence"/>
</dbReference>
<evidence type="ECO:0000256" key="12">
    <source>
        <dbReference type="ARBA" id="ARBA00022989"/>
    </source>
</evidence>
<dbReference type="RefSeq" id="WP_090252328.1">
    <property type="nucleotide sequence ID" value="NZ_FPAS01000006.1"/>
</dbReference>
<comment type="similarity">
    <text evidence="3">Belongs to the etk/wzc family.</text>
</comment>
<evidence type="ECO:0000313" key="20">
    <source>
        <dbReference type="EMBL" id="SFT88304.1"/>
    </source>
</evidence>
<keyword evidence="7" id="KW-0808">Transferase</keyword>
<keyword evidence="14" id="KW-0829">Tyrosine-protein kinase</keyword>
<keyword evidence="6" id="KW-0997">Cell inner membrane</keyword>
<dbReference type="AlphaFoldDB" id="A0A1I7BM74"/>
<dbReference type="OrthoDB" id="9794577at2"/>
<evidence type="ECO:0000256" key="13">
    <source>
        <dbReference type="ARBA" id="ARBA00023136"/>
    </source>
</evidence>
<evidence type="ECO:0000256" key="2">
    <source>
        <dbReference type="ARBA" id="ARBA00007316"/>
    </source>
</evidence>
<dbReference type="Pfam" id="PF02706">
    <property type="entry name" value="Wzz"/>
    <property type="match status" value="1"/>
</dbReference>
<comment type="subcellular location">
    <subcellularLocation>
        <location evidence="1">Cell inner membrane</location>
        <topology evidence="1">Multi-pass membrane protein</topology>
    </subcellularLocation>
</comment>
<dbReference type="GO" id="GO:0004715">
    <property type="term" value="F:non-membrane spanning protein tyrosine kinase activity"/>
    <property type="evidence" value="ECO:0007669"/>
    <property type="project" value="UniProtKB-EC"/>
</dbReference>
<gene>
    <name evidence="20" type="ORF">SAMN05216474_2904</name>
</gene>
<dbReference type="InterPro" id="IPR027417">
    <property type="entry name" value="P-loop_NTPase"/>
</dbReference>
<dbReference type="GO" id="GO:0005886">
    <property type="term" value="C:plasma membrane"/>
    <property type="evidence" value="ECO:0007669"/>
    <property type="project" value="UniProtKB-SubCell"/>
</dbReference>
<feature type="transmembrane region" description="Helical" evidence="17">
    <location>
        <begin position="27"/>
        <end position="47"/>
    </location>
</feature>
<evidence type="ECO:0000256" key="6">
    <source>
        <dbReference type="ARBA" id="ARBA00022519"/>
    </source>
</evidence>
<feature type="domain" description="AAA" evidence="19">
    <location>
        <begin position="583"/>
        <end position="704"/>
    </location>
</feature>
<accession>A0A1I7BM74</accession>
<feature type="coiled-coil region" evidence="16">
    <location>
        <begin position="260"/>
        <end position="338"/>
    </location>
</feature>
<evidence type="ECO:0000256" key="11">
    <source>
        <dbReference type="ARBA" id="ARBA00022840"/>
    </source>
</evidence>
<dbReference type="PANTHER" id="PTHR32309">
    <property type="entry name" value="TYROSINE-PROTEIN KINASE"/>
    <property type="match status" value="1"/>
</dbReference>
<dbReference type="InterPro" id="IPR050445">
    <property type="entry name" value="Bact_polysacc_biosynth/exp"/>
</dbReference>
<comment type="similarity">
    <text evidence="2">Belongs to the CpsD/CapB family.</text>
</comment>
<evidence type="ECO:0000256" key="15">
    <source>
        <dbReference type="ARBA" id="ARBA00051245"/>
    </source>
</evidence>
<dbReference type="EC" id="2.7.10.2" evidence="4"/>
<keyword evidence="9" id="KW-0547">Nucleotide-binding</keyword>
<keyword evidence="21" id="KW-1185">Reference proteome</keyword>
<evidence type="ECO:0000256" key="14">
    <source>
        <dbReference type="ARBA" id="ARBA00023137"/>
    </source>
</evidence>
<evidence type="ECO:0000256" key="4">
    <source>
        <dbReference type="ARBA" id="ARBA00011903"/>
    </source>
</evidence>
<evidence type="ECO:0000256" key="5">
    <source>
        <dbReference type="ARBA" id="ARBA00022475"/>
    </source>
</evidence>
<evidence type="ECO:0000259" key="19">
    <source>
        <dbReference type="Pfam" id="PF13614"/>
    </source>
</evidence>
<dbReference type="EMBL" id="FPAS01000006">
    <property type="protein sequence ID" value="SFT88304.1"/>
    <property type="molecule type" value="Genomic_DNA"/>
</dbReference>
<keyword evidence="11" id="KW-0067">ATP-binding</keyword>
<dbReference type="InterPro" id="IPR025669">
    <property type="entry name" value="AAA_dom"/>
</dbReference>
<sequence>MNSSKNRFFVNTEFDLDIIRNVLKKNFLFALLIIAFFGALSFLYLRYTKPVYQSQMVIQIDNEDQGANVLDLKNVNNDGNISKEIELLRSQFLFEEALKRLNLEVSHFAKGEFLTEERYTQSQFQVQLFKLNEPDLYNLPIYFYKDNSNQYKIKYNYKGKEYIEEVFLNQAHKNEFFHIFIKSENEEVLKRDINDNELYFVFNNTQSLMARLHGDLTIAPLDVKAKSILISYRSNNAHLSQDICNAVGESFFDYDDHLQQESSEKILKFINAQLDSLNKELILSRNALTEFQRRENLSDLENIESNLSAKVNTLENELEKLKIEHQDLKRIKTEINNSPRSTEVYKLLPVLIEKSYQNALKDQIETLFSKLEQRENLLYTVTEESRTITQLDKKISADIEITNKIINALEEKTAERIDFLENEVKEARSQFFSIPDKKMELSRLKNKQDLNEKYYTSLNEKKVAYAISNAGYTSENKVLSKALLNSTPVEPNKFQIYYTYFILGILLALLFLFFKYVSYDELNNLGDLEKLAQNQMNILGSIPFQNSDSPHSQLVVHNNPKSYLSEAFRGIRSNLKFINPEAKTIAISSSISGEGKTFVALNLSAILAMSGKRVVILDLDLRKPKVHLGVSLDNKLGVSDFLSQNCTLEECINKDVIPNLDVITAGSIPPNPSELILSKYLTELIENLKTKYDYVLIDNPPVGIVSDGVQLLHDADIPIYIFKANYSKRQFIKRVLELKEIQKIKSINLLLNGVEQRNSKYGYGYGYGYGYTADQKKNRRFKK</sequence>
<dbReference type="STRING" id="477690.SAMN05216474_2904"/>
<dbReference type="GO" id="GO:0042802">
    <property type="term" value="F:identical protein binding"/>
    <property type="evidence" value="ECO:0007669"/>
    <property type="project" value="UniProtKB-ARBA"/>
</dbReference>
<evidence type="ECO:0000259" key="18">
    <source>
        <dbReference type="Pfam" id="PF02706"/>
    </source>
</evidence>
<keyword evidence="8 17" id="KW-0812">Transmembrane</keyword>
<dbReference type="CDD" id="cd05387">
    <property type="entry name" value="BY-kinase"/>
    <property type="match status" value="1"/>
</dbReference>
<feature type="domain" description="Polysaccharide chain length determinant N-terminal" evidence="18">
    <location>
        <begin position="13"/>
        <end position="100"/>
    </location>
</feature>
<dbReference type="NCBIfam" id="TIGR01007">
    <property type="entry name" value="eps_fam"/>
    <property type="match status" value="1"/>
</dbReference>
<dbReference type="InterPro" id="IPR005702">
    <property type="entry name" value="Wzc-like_C"/>
</dbReference>
<evidence type="ECO:0000256" key="8">
    <source>
        <dbReference type="ARBA" id="ARBA00022692"/>
    </source>
</evidence>
<dbReference type="Pfam" id="PF13614">
    <property type="entry name" value="AAA_31"/>
    <property type="match status" value="1"/>
</dbReference>
<evidence type="ECO:0000256" key="7">
    <source>
        <dbReference type="ARBA" id="ARBA00022679"/>
    </source>
</evidence>
<dbReference type="InterPro" id="IPR003856">
    <property type="entry name" value="LPS_length_determ_N"/>
</dbReference>
<protein>
    <recommendedName>
        <fullName evidence="4">non-specific protein-tyrosine kinase</fullName>
        <ecNumber evidence="4">2.7.10.2</ecNumber>
    </recommendedName>
</protein>
<keyword evidence="12 17" id="KW-1133">Transmembrane helix</keyword>
<keyword evidence="13 17" id="KW-0472">Membrane</keyword>
<evidence type="ECO:0000256" key="10">
    <source>
        <dbReference type="ARBA" id="ARBA00022777"/>
    </source>
</evidence>
<evidence type="ECO:0000256" key="16">
    <source>
        <dbReference type="SAM" id="Coils"/>
    </source>
</evidence>
<evidence type="ECO:0000313" key="21">
    <source>
        <dbReference type="Proteomes" id="UP000236454"/>
    </source>
</evidence>
<comment type="catalytic activity">
    <reaction evidence="15">
        <text>L-tyrosyl-[protein] + ATP = O-phospho-L-tyrosyl-[protein] + ADP + H(+)</text>
        <dbReference type="Rhea" id="RHEA:10596"/>
        <dbReference type="Rhea" id="RHEA-COMP:10136"/>
        <dbReference type="Rhea" id="RHEA-COMP:20101"/>
        <dbReference type="ChEBI" id="CHEBI:15378"/>
        <dbReference type="ChEBI" id="CHEBI:30616"/>
        <dbReference type="ChEBI" id="CHEBI:46858"/>
        <dbReference type="ChEBI" id="CHEBI:61978"/>
        <dbReference type="ChEBI" id="CHEBI:456216"/>
        <dbReference type="EC" id="2.7.10.2"/>
    </reaction>
</comment>
<dbReference type="GO" id="GO:0005524">
    <property type="term" value="F:ATP binding"/>
    <property type="evidence" value="ECO:0007669"/>
    <property type="project" value="UniProtKB-KW"/>
</dbReference>
<keyword evidence="5" id="KW-1003">Cell membrane</keyword>
<keyword evidence="10" id="KW-0418">Kinase</keyword>